<dbReference type="Gene3D" id="3.40.50.1360">
    <property type="match status" value="1"/>
</dbReference>
<dbReference type="InterPro" id="IPR004547">
    <property type="entry name" value="Glucosamine6P_isomerase"/>
</dbReference>
<evidence type="ECO:0000256" key="1">
    <source>
        <dbReference type="ARBA" id="ARBA00022801"/>
    </source>
</evidence>
<name>A0ABP3UC95_9CLOT</name>
<evidence type="ECO:0000256" key="3">
    <source>
        <dbReference type="HAMAP-Rule" id="MF_01241"/>
    </source>
</evidence>
<evidence type="ECO:0000256" key="2">
    <source>
        <dbReference type="ARBA" id="ARBA00023277"/>
    </source>
</evidence>
<dbReference type="EC" id="3.5.99.6" evidence="3"/>
<keyword evidence="1 3" id="KW-0378">Hydrolase</keyword>
<sequence length="243" mass="27189">MKIVIKKDYVELSKFAALEVKNIVEDNPNCTLGLATGSTPLGLYKELIKLYNLGEINFSSVTTFNLDEYRGLNEEDEQSYKYFMNDNLFNHINIDKNNTFIPNGIAEDVERECENYEKLIGEKGGIDLQVLGIGMNGHIGFNEPNQELYLNTHLETLTEETLNSNSIFFTNKEKMPTEALTMGIGSIMKAKKIILLISGKNKAEVVKKLVSGKITTDFPASILQVHNDCTVILDEEAAALLNK</sequence>
<comment type="caution">
    <text evidence="3">Lacks conserved residue(s) required for the propagation of feature annotation.</text>
</comment>
<keyword evidence="2 3" id="KW-0119">Carbohydrate metabolism</keyword>
<dbReference type="CDD" id="cd01399">
    <property type="entry name" value="GlcN6P_deaminase"/>
    <property type="match status" value="1"/>
</dbReference>
<gene>
    <name evidence="3 5" type="primary">nagB</name>
    <name evidence="5" type="ORF">GCM10008905_30550</name>
</gene>
<comment type="caution">
    <text evidence="5">The sequence shown here is derived from an EMBL/GenBank/DDBJ whole genome shotgun (WGS) entry which is preliminary data.</text>
</comment>
<feature type="active site" description="Proton acceptor; for enolization step" evidence="3">
    <location>
        <position position="67"/>
    </location>
</feature>
<dbReference type="NCBIfam" id="TIGR00502">
    <property type="entry name" value="nagB"/>
    <property type="match status" value="1"/>
</dbReference>
<dbReference type="Pfam" id="PF01182">
    <property type="entry name" value="Glucosamine_iso"/>
    <property type="match status" value="1"/>
</dbReference>
<evidence type="ECO:0000313" key="6">
    <source>
        <dbReference type="Proteomes" id="UP001500339"/>
    </source>
</evidence>
<feature type="active site" description="For ring-opening step" evidence="3">
    <location>
        <position position="143"/>
    </location>
</feature>
<evidence type="ECO:0000313" key="5">
    <source>
        <dbReference type="EMBL" id="GAA0729903.1"/>
    </source>
</evidence>
<dbReference type="EMBL" id="BAAACF010000008">
    <property type="protein sequence ID" value="GAA0729903.1"/>
    <property type="molecule type" value="Genomic_DNA"/>
</dbReference>
<dbReference type="SUPFAM" id="SSF100950">
    <property type="entry name" value="NagB/RpiA/CoA transferase-like"/>
    <property type="match status" value="1"/>
</dbReference>
<dbReference type="InterPro" id="IPR006148">
    <property type="entry name" value="Glc/Gal-6P_isomerase"/>
</dbReference>
<feature type="active site" description="Proton acceptor; for ring-opening step" evidence="3">
    <location>
        <position position="138"/>
    </location>
</feature>
<comment type="catalytic activity">
    <reaction evidence="3">
        <text>alpha-D-glucosamine 6-phosphate + H2O = beta-D-fructose 6-phosphate + NH4(+)</text>
        <dbReference type="Rhea" id="RHEA:12172"/>
        <dbReference type="ChEBI" id="CHEBI:15377"/>
        <dbReference type="ChEBI" id="CHEBI:28938"/>
        <dbReference type="ChEBI" id="CHEBI:57634"/>
        <dbReference type="ChEBI" id="CHEBI:75989"/>
        <dbReference type="EC" id="3.5.99.6"/>
    </reaction>
</comment>
<accession>A0ABP3UC95</accession>
<comment type="pathway">
    <text evidence="3">Amino-sugar metabolism; N-acetylneuraminate degradation; D-fructose 6-phosphate from N-acetylneuraminate: step 5/5.</text>
</comment>
<dbReference type="Proteomes" id="UP001500339">
    <property type="component" value="Unassembled WGS sequence"/>
</dbReference>
<dbReference type="InterPro" id="IPR037171">
    <property type="entry name" value="NagB/RpiA_transferase-like"/>
</dbReference>
<keyword evidence="6" id="KW-1185">Reference proteome</keyword>
<dbReference type="PROSITE" id="PS01161">
    <property type="entry name" value="GLC_GALNAC_ISOMERASE"/>
    <property type="match status" value="1"/>
</dbReference>
<comment type="function">
    <text evidence="3">Catalyzes the reversible isomerization-deamination of glucosamine 6-phosphate (GlcN6P) to form fructose 6-phosphate (Fru6P) and ammonium ion.</text>
</comment>
<protein>
    <recommendedName>
        <fullName evidence="3">Glucosamine-6-phosphate deaminase</fullName>
        <ecNumber evidence="3">3.5.99.6</ecNumber>
    </recommendedName>
    <alternativeName>
        <fullName evidence="3">GlcN6P deaminase</fullName>
        <shortName evidence="3">GNPDA</shortName>
    </alternativeName>
    <alternativeName>
        <fullName evidence="3">Glucosamine-6-phosphate isomerase</fullName>
    </alternativeName>
</protein>
<comment type="similarity">
    <text evidence="3">Belongs to the glucosamine/galactosamine-6-phosphate isomerase family. NagB subfamily.</text>
</comment>
<dbReference type="HAMAP" id="MF_01241">
    <property type="entry name" value="GlcN6P_deamin"/>
    <property type="match status" value="1"/>
</dbReference>
<dbReference type="InterPro" id="IPR018321">
    <property type="entry name" value="Glucosamine6P_isomerase_CS"/>
</dbReference>
<dbReference type="RefSeq" id="WP_343771068.1">
    <property type="nucleotide sequence ID" value="NZ_BAAACF010000008.1"/>
</dbReference>
<organism evidence="5 6">
    <name type="scientific">Clostridium malenominatum</name>
    <dbReference type="NCBI Taxonomy" id="1539"/>
    <lineage>
        <taxon>Bacteria</taxon>
        <taxon>Bacillati</taxon>
        <taxon>Bacillota</taxon>
        <taxon>Clostridia</taxon>
        <taxon>Eubacteriales</taxon>
        <taxon>Clostridiaceae</taxon>
        <taxon>Clostridium</taxon>
    </lineage>
</organism>
<evidence type="ECO:0000259" key="4">
    <source>
        <dbReference type="Pfam" id="PF01182"/>
    </source>
</evidence>
<dbReference type="PANTHER" id="PTHR11280:SF5">
    <property type="entry name" value="GLUCOSAMINE-6-PHOSPHATE ISOMERASE"/>
    <property type="match status" value="1"/>
</dbReference>
<dbReference type="PANTHER" id="PTHR11280">
    <property type="entry name" value="GLUCOSAMINE-6-PHOSPHATE ISOMERASE"/>
    <property type="match status" value="1"/>
</dbReference>
<proteinExistence type="inferred from homology"/>
<feature type="active site" description="For ring-opening step" evidence="3">
    <location>
        <position position="136"/>
    </location>
</feature>
<feature type="domain" description="Glucosamine/galactosamine-6-phosphate isomerase" evidence="4">
    <location>
        <begin position="14"/>
        <end position="228"/>
    </location>
</feature>
<reference evidence="6" key="1">
    <citation type="journal article" date="2019" name="Int. J. Syst. Evol. Microbiol.">
        <title>The Global Catalogue of Microorganisms (GCM) 10K type strain sequencing project: providing services to taxonomists for standard genome sequencing and annotation.</title>
        <authorList>
            <consortium name="The Broad Institute Genomics Platform"/>
            <consortium name="The Broad Institute Genome Sequencing Center for Infectious Disease"/>
            <person name="Wu L."/>
            <person name="Ma J."/>
        </authorList>
    </citation>
    <scope>NUCLEOTIDE SEQUENCE [LARGE SCALE GENOMIC DNA]</scope>
    <source>
        <strain evidence="6">JCM 1405</strain>
    </source>
</reference>